<dbReference type="HOGENOM" id="CLU_3216934_0_0_6"/>
<accession>G9Y5F2</accession>
<gene>
    <name evidence="1" type="ORF">HMPREF0454_01795</name>
</gene>
<name>G9Y5F2_HAFAL</name>
<dbReference type="AlphaFoldDB" id="G9Y5F2"/>
<organism evidence="1 2">
    <name type="scientific">Hafnia alvei ATCC 51873</name>
    <dbReference type="NCBI Taxonomy" id="1002364"/>
    <lineage>
        <taxon>Bacteria</taxon>
        <taxon>Pseudomonadati</taxon>
        <taxon>Pseudomonadota</taxon>
        <taxon>Gammaproteobacteria</taxon>
        <taxon>Enterobacterales</taxon>
        <taxon>Hafniaceae</taxon>
        <taxon>Hafnia</taxon>
    </lineage>
</organism>
<sequence length="44" mass="4802">MVAVPARFFPLFKAIRLNHRCGKTTANGRFPVVCAGFLGYEASS</sequence>
<protein>
    <submittedName>
        <fullName evidence="1">Uncharacterized protein</fullName>
    </submittedName>
</protein>
<evidence type="ECO:0000313" key="1">
    <source>
        <dbReference type="EMBL" id="EHM43554.1"/>
    </source>
</evidence>
<evidence type="ECO:0000313" key="2">
    <source>
        <dbReference type="Proteomes" id="UP000005959"/>
    </source>
</evidence>
<dbReference type="EMBL" id="AGCI01000038">
    <property type="protein sequence ID" value="EHM43554.1"/>
    <property type="molecule type" value="Genomic_DNA"/>
</dbReference>
<dbReference type="Proteomes" id="UP000005959">
    <property type="component" value="Unassembled WGS sequence"/>
</dbReference>
<comment type="caution">
    <text evidence="1">The sequence shown here is derived from an EMBL/GenBank/DDBJ whole genome shotgun (WGS) entry which is preliminary data.</text>
</comment>
<proteinExistence type="predicted"/>
<reference evidence="1 2" key="1">
    <citation type="submission" date="2011-08" db="EMBL/GenBank/DDBJ databases">
        <authorList>
            <person name="Weinstock G."/>
            <person name="Sodergren E."/>
            <person name="Clifton S."/>
            <person name="Fulton L."/>
            <person name="Fulton B."/>
            <person name="Courtney L."/>
            <person name="Fronick C."/>
            <person name="Harrison M."/>
            <person name="Strong C."/>
            <person name="Farmer C."/>
            <person name="Delahaunty K."/>
            <person name="Markovic C."/>
            <person name="Hall O."/>
            <person name="Minx P."/>
            <person name="Tomlinson C."/>
            <person name="Mitreva M."/>
            <person name="Hou S."/>
            <person name="Chen J."/>
            <person name="Wollam A."/>
            <person name="Pepin K.H."/>
            <person name="Johnson M."/>
            <person name="Bhonagiri V."/>
            <person name="Zhang X."/>
            <person name="Suruliraj S."/>
            <person name="Warren W."/>
            <person name="Chinwalla A."/>
            <person name="Mardis E.R."/>
            <person name="Wilson R.K."/>
        </authorList>
    </citation>
    <scope>NUCLEOTIDE SEQUENCE [LARGE SCALE GENOMIC DNA]</scope>
    <source>
        <strain evidence="1 2">ATCC 51873</strain>
    </source>
</reference>